<feature type="transmembrane region" description="Helical" evidence="2">
    <location>
        <begin position="61"/>
        <end position="79"/>
    </location>
</feature>
<keyword evidence="2" id="KW-1133">Transmembrane helix</keyword>
<feature type="transmembrane region" description="Helical" evidence="2">
    <location>
        <begin position="201"/>
        <end position="217"/>
    </location>
</feature>
<feature type="transmembrane region" description="Helical" evidence="2">
    <location>
        <begin position="229"/>
        <end position="249"/>
    </location>
</feature>
<dbReference type="RefSeq" id="WP_210969525.1">
    <property type="nucleotide sequence ID" value="NZ_JAGPXE010000003.1"/>
</dbReference>
<evidence type="ECO:0000313" key="4">
    <source>
        <dbReference type="Proteomes" id="UP000674084"/>
    </source>
</evidence>
<organism evidence="3 4">
    <name type="scientific">Saccharopolyspora endophytica</name>
    <dbReference type="NCBI Taxonomy" id="543886"/>
    <lineage>
        <taxon>Bacteria</taxon>
        <taxon>Bacillati</taxon>
        <taxon>Actinomycetota</taxon>
        <taxon>Actinomycetes</taxon>
        <taxon>Pseudonocardiales</taxon>
        <taxon>Pseudonocardiaceae</taxon>
        <taxon>Saccharopolyspora</taxon>
    </lineage>
</organism>
<dbReference type="Proteomes" id="UP000674084">
    <property type="component" value="Unassembled WGS sequence"/>
</dbReference>
<keyword evidence="4" id="KW-1185">Reference proteome</keyword>
<feature type="transmembrane region" description="Helical" evidence="2">
    <location>
        <begin position="130"/>
        <end position="152"/>
    </location>
</feature>
<feature type="transmembrane region" description="Helical" evidence="2">
    <location>
        <begin position="99"/>
        <end position="118"/>
    </location>
</feature>
<proteinExistence type="predicted"/>
<keyword evidence="2" id="KW-0812">Transmembrane</keyword>
<keyword evidence="2" id="KW-0472">Membrane</keyword>
<protein>
    <recommendedName>
        <fullName evidence="5">Integral membrane protein</fullName>
    </recommendedName>
</protein>
<gene>
    <name evidence="3" type="ORF">KBO27_09110</name>
</gene>
<accession>A0ABS5DCR3</accession>
<dbReference type="EMBL" id="JAGPXE010000003">
    <property type="protein sequence ID" value="MBQ0924100.1"/>
    <property type="molecule type" value="Genomic_DNA"/>
</dbReference>
<evidence type="ECO:0008006" key="5">
    <source>
        <dbReference type="Google" id="ProtNLM"/>
    </source>
</evidence>
<evidence type="ECO:0000256" key="1">
    <source>
        <dbReference type="SAM" id="MobiDB-lite"/>
    </source>
</evidence>
<feature type="transmembrane region" description="Helical" evidence="2">
    <location>
        <begin position="164"/>
        <end position="189"/>
    </location>
</feature>
<sequence>MSAAQPAHGHHSQPEPIPTADRIHTAKGIAGTALLPWRAARFLLKPRVGPFRQDRTLDQLAFWRSAIGLAVIILAAHPWRTAGAVLESTTEKTLVTAGYAMLAVPLPFLALLIATRHGHRTELLRGVPRLLGRAALALIGPLGFFGMLFAFDGYDGRTPTGPDFLSIAGIVLTMTWLIILSACAVYWAARTGFWLSEVHPLLAPIGTTLVMLVVTSKELVEFNTEGTPVAVWLTLNLGGAATALALSTYEYRHLRSIGHRFRTGPQPVATPDGPTIPVSKRSAARTGHHGS</sequence>
<evidence type="ECO:0000256" key="2">
    <source>
        <dbReference type="SAM" id="Phobius"/>
    </source>
</evidence>
<name>A0ABS5DCR3_9PSEU</name>
<evidence type="ECO:0000313" key="3">
    <source>
        <dbReference type="EMBL" id="MBQ0924100.1"/>
    </source>
</evidence>
<reference evidence="3 4" key="1">
    <citation type="submission" date="2021-04" db="EMBL/GenBank/DDBJ databases">
        <title>Whole-genome sequencing of Saccharopolyspora endophytica KCTC 19397.</title>
        <authorList>
            <person name="Ay H."/>
            <person name="Saygin H."/>
            <person name="Sahin N."/>
        </authorList>
    </citation>
    <scope>NUCLEOTIDE SEQUENCE [LARGE SCALE GENOMIC DNA]</scope>
    <source>
        <strain evidence="3 4">KCTC 19397</strain>
    </source>
</reference>
<feature type="region of interest" description="Disordered" evidence="1">
    <location>
        <begin position="262"/>
        <end position="291"/>
    </location>
</feature>
<feature type="compositionally biased region" description="Basic residues" evidence="1">
    <location>
        <begin position="282"/>
        <end position="291"/>
    </location>
</feature>
<comment type="caution">
    <text evidence="3">The sequence shown here is derived from an EMBL/GenBank/DDBJ whole genome shotgun (WGS) entry which is preliminary data.</text>
</comment>